<comment type="caution">
    <text evidence="11">The sequence shown here is derived from an EMBL/GenBank/DDBJ whole genome shotgun (WGS) entry which is preliminary data.</text>
</comment>
<dbReference type="Gene3D" id="1.20.1250.20">
    <property type="entry name" value="MFS general substrate transporter like domains"/>
    <property type="match status" value="1"/>
</dbReference>
<dbReference type="SUPFAM" id="SSF100895">
    <property type="entry name" value="Kazal-type serine protease inhibitors"/>
    <property type="match status" value="1"/>
</dbReference>
<evidence type="ECO:0000256" key="1">
    <source>
        <dbReference type="ARBA" id="ARBA00004651"/>
    </source>
</evidence>
<feature type="transmembrane region" description="Helical" evidence="9">
    <location>
        <begin position="176"/>
        <end position="195"/>
    </location>
</feature>
<feature type="transmembrane region" description="Helical" evidence="9">
    <location>
        <begin position="254"/>
        <end position="272"/>
    </location>
</feature>
<dbReference type="Proteomes" id="UP000735302">
    <property type="component" value="Unassembled WGS sequence"/>
</dbReference>
<evidence type="ECO:0000256" key="8">
    <source>
        <dbReference type="SAM" id="MobiDB-lite"/>
    </source>
</evidence>
<dbReference type="Pfam" id="PF07648">
    <property type="entry name" value="Kazal_2"/>
    <property type="match status" value="1"/>
</dbReference>
<sequence>MGGTGLDCLARLLAHFVYLVGMAINGFVNTAISTLEKRFEISSTETGLIASCYDIMFVLLVIPISYFGGQGNKPRYLGIGIFVLGLGSFVFSLPHFLSGQYVVENAQETTCIRPDSAGNVSQTVVDPCESNLPSTLSNYKYFFFLGQLLHGAGATSLYTLGVVYLDENVSPRSSSLYNGIFYTGAVIGPAIGFILGSEFLSNFTEIGVDADSMGLDINNPKWVGAWWIGFLLSGTFGVLLSFPLLAFPRSLPGILVAGFSTFMPKFIEYQFGYPASTAALYVGLIVVPTGGGATVVSGYIVRRFNLKVRGILKLCTGMSAVLCLFVLAFLMECGNSPFAGITLPYGQTAAQTTAFIGKRLESGCNVDCACAEQDYFPMCGRDNVMYFSPCYAGCTEVFQDGNTKLYGNCSCVSYTLTEEDITSSRTHMGEFGKCHYSCSWFKYFMVLFGIMIVLIFGLSMPSLTATLRCIPDHQRSFGLGIQWIVARCLGSIPGPIMFGKMIDLACLVWQKRCDGTGSCFFYDNHKMSVNLLILAVVFCVASTIAFGLALLLYKVKDTGEEEVEINMEDPKEVDIKPYTIQTESQDIESTSSGLSNGVSQSAPYYDNYAMDNS</sequence>
<keyword evidence="12" id="KW-1185">Reference proteome</keyword>
<dbReference type="SUPFAM" id="SSF103473">
    <property type="entry name" value="MFS general substrate transporter"/>
    <property type="match status" value="1"/>
</dbReference>
<evidence type="ECO:0000313" key="12">
    <source>
        <dbReference type="Proteomes" id="UP000735302"/>
    </source>
</evidence>
<evidence type="ECO:0000256" key="5">
    <source>
        <dbReference type="ARBA" id="ARBA00022989"/>
    </source>
</evidence>
<dbReference type="InterPro" id="IPR002350">
    <property type="entry name" value="Kazal_dom"/>
</dbReference>
<evidence type="ECO:0000256" key="3">
    <source>
        <dbReference type="ARBA" id="ARBA00022475"/>
    </source>
</evidence>
<organism evidence="11 12">
    <name type="scientific">Plakobranchus ocellatus</name>
    <dbReference type="NCBI Taxonomy" id="259542"/>
    <lineage>
        <taxon>Eukaryota</taxon>
        <taxon>Metazoa</taxon>
        <taxon>Spiralia</taxon>
        <taxon>Lophotrochozoa</taxon>
        <taxon>Mollusca</taxon>
        <taxon>Gastropoda</taxon>
        <taxon>Heterobranchia</taxon>
        <taxon>Euthyneura</taxon>
        <taxon>Panpulmonata</taxon>
        <taxon>Sacoglossa</taxon>
        <taxon>Placobranchoidea</taxon>
        <taxon>Plakobranchidae</taxon>
        <taxon>Plakobranchus</taxon>
    </lineage>
</organism>
<feature type="transmembrane region" description="Helical" evidence="9">
    <location>
        <begin position="12"/>
        <end position="35"/>
    </location>
</feature>
<feature type="transmembrane region" description="Helical" evidence="9">
    <location>
        <begin position="141"/>
        <end position="164"/>
    </location>
</feature>
<feature type="transmembrane region" description="Helical" evidence="9">
    <location>
        <begin position="76"/>
        <end position="97"/>
    </location>
</feature>
<feature type="transmembrane region" description="Helical" evidence="9">
    <location>
        <begin position="531"/>
        <end position="553"/>
    </location>
</feature>
<dbReference type="PROSITE" id="PS51465">
    <property type="entry name" value="KAZAL_2"/>
    <property type="match status" value="1"/>
</dbReference>
<feature type="domain" description="Kazal-like" evidence="10">
    <location>
        <begin position="358"/>
        <end position="410"/>
    </location>
</feature>
<feature type="compositionally biased region" description="Polar residues" evidence="8">
    <location>
        <begin position="584"/>
        <end position="602"/>
    </location>
</feature>
<keyword evidence="5 9" id="KW-1133">Transmembrane helix</keyword>
<keyword evidence="3" id="KW-1003">Cell membrane</keyword>
<accession>A0AAV4B0C5</accession>
<dbReference type="AlphaFoldDB" id="A0AAV4B0C5"/>
<evidence type="ECO:0000256" key="2">
    <source>
        <dbReference type="ARBA" id="ARBA00009657"/>
    </source>
</evidence>
<dbReference type="InterPro" id="IPR036259">
    <property type="entry name" value="MFS_trans_sf"/>
</dbReference>
<dbReference type="CDD" id="cd17403">
    <property type="entry name" value="MFS_SLCO4_OATP4"/>
    <property type="match status" value="1"/>
</dbReference>
<comment type="similarity">
    <text evidence="2">Belongs to the organo anion transporter (TC 2.A.60) family.</text>
</comment>
<evidence type="ECO:0000256" key="7">
    <source>
        <dbReference type="ARBA" id="ARBA00023157"/>
    </source>
</evidence>
<gene>
    <name evidence="11" type="ORF">PoB_003904800</name>
</gene>
<dbReference type="Pfam" id="PF03137">
    <property type="entry name" value="OATP"/>
    <property type="match status" value="2"/>
</dbReference>
<dbReference type="PANTHER" id="PTHR11388:SF100">
    <property type="entry name" value="SOLUTE CARRIER ORGANIC ANION TRANSPORTER FAMILY MEMBER 4A1"/>
    <property type="match status" value="1"/>
</dbReference>
<evidence type="ECO:0000256" key="4">
    <source>
        <dbReference type="ARBA" id="ARBA00022692"/>
    </source>
</evidence>
<keyword evidence="7" id="KW-1015">Disulfide bond</keyword>
<proteinExistence type="inferred from homology"/>
<evidence type="ECO:0000256" key="9">
    <source>
        <dbReference type="SAM" id="Phobius"/>
    </source>
</evidence>
<dbReference type="PANTHER" id="PTHR11388">
    <property type="entry name" value="ORGANIC ANION TRANSPORTER"/>
    <property type="match status" value="1"/>
</dbReference>
<dbReference type="GO" id="GO:0015347">
    <property type="term" value="F:sodium-independent organic anion transmembrane transporter activity"/>
    <property type="evidence" value="ECO:0007669"/>
    <property type="project" value="TreeGrafter"/>
</dbReference>
<name>A0AAV4B0C5_9GAST</name>
<feature type="transmembrane region" description="Helical" evidence="9">
    <location>
        <begin position="440"/>
        <end position="458"/>
    </location>
</feature>
<comment type="subcellular location">
    <subcellularLocation>
        <location evidence="1">Cell membrane</location>
        <topology evidence="1">Multi-pass membrane protein</topology>
    </subcellularLocation>
</comment>
<dbReference type="InterPro" id="IPR036058">
    <property type="entry name" value="Kazal_dom_sf"/>
</dbReference>
<keyword evidence="6 9" id="KW-0472">Membrane</keyword>
<feature type="transmembrane region" description="Helical" evidence="9">
    <location>
        <begin position="225"/>
        <end position="247"/>
    </location>
</feature>
<feature type="transmembrane region" description="Helical" evidence="9">
    <location>
        <begin position="47"/>
        <end position="69"/>
    </location>
</feature>
<dbReference type="GO" id="GO:0043252">
    <property type="term" value="P:sodium-independent organic anion transport"/>
    <property type="evidence" value="ECO:0007669"/>
    <property type="project" value="TreeGrafter"/>
</dbReference>
<protein>
    <submittedName>
        <fullName evidence="11">Solute carrier organic anion transporter family member</fullName>
    </submittedName>
</protein>
<dbReference type="InterPro" id="IPR004156">
    <property type="entry name" value="OATP"/>
</dbReference>
<dbReference type="GO" id="GO:0016323">
    <property type="term" value="C:basolateral plasma membrane"/>
    <property type="evidence" value="ECO:0007669"/>
    <property type="project" value="TreeGrafter"/>
</dbReference>
<evidence type="ECO:0000313" key="11">
    <source>
        <dbReference type="EMBL" id="GFO12543.1"/>
    </source>
</evidence>
<evidence type="ECO:0000259" key="10">
    <source>
        <dbReference type="PROSITE" id="PS51465"/>
    </source>
</evidence>
<dbReference type="EMBL" id="BLXT01004434">
    <property type="protein sequence ID" value="GFO12543.1"/>
    <property type="molecule type" value="Genomic_DNA"/>
</dbReference>
<feature type="transmembrane region" description="Helical" evidence="9">
    <location>
        <begin position="311"/>
        <end position="331"/>
    </location>
</feature>
<feature type="transmembrane region" description="Helical" evidence="9">
    <location>
        <begin position="278"/>
        <end position="299"/>
    </location>
</feature>
<evidence type="ECO:0000256" key="6">
    <source>
        <dbReference type="ARBA" id="ARBA00023136"/>
    </source>
</evidence>
<feature type="region of interest" description="Disordered" evidence="8">
    <location>
        <begin position="584"/>
        <end position="613"/>
    </location>
</feature>
<keyword evidence="4 9" id="KW-0812">Transmembrane</keyword>
<reference evidence="11 12" key="1">
    <citation type="journal article" date="2021" name="Elife">
        <title>Chloroplast acquisition without the gene transfer in kleptoplastic sea slugs, Plakobranchus ocellatus.</title>
        <authorList>
            <person name="Maeda T."/>
            <person name="Takahashi S."/>
            <person name="Yoshida T."/>
            <person name="Shimamura S."/>
            <person name="Takaki Y."/>
            <person name="Nagai Y."/>
            <person name="Toyoda A."/>
            <person name="Suzuki Y."/>
            <person name="Arimoto A."/>
            <person name="Ishii H."/>
            <person name="Satoh N."/>
            <person name="Nishiyama T."/>
            <person name="Hasebe M."/>
            <person name="Maruyama T."/>
            <person name="Minagawa J."/>
            <person name="Obokata J."/>
            <person name="Shigenobu S."/>
        </authorList>
    </citation>
    <scope>NUCLEOTIDE SEQUENCE [LARGE SCALE GENOMIC DNA]</scope>
</reference>